<comment type="subcellular location">
    <subcellularLocation>
        <location evidence="1 13">Cytoplasm</location>
    </subcellularLocation>
</comment>
<evidence type="ECO:0000256" key="13">
    <source>
        <dbReference type="HAMAP-Rule" id="MF_00130"/>
    </source>
</evidence>
<dbReference type="Pfam" id="PF03838">
    <property type="entry name" value="RecU"/>
    <property type="match status" value="1"/>
</dbReference>
<feature type="binding site" evidence="13">
    <location>
        <position position="88"/>
    </location>
    <ligand>
        <name>Mg(2+)</name>
        <dbReference type="ChEBI" id="CHEBI:18420"/>
    </ligand>
</feature>
<accession>A0A133XUA1</accession>
<keyword evidence="3 13" id="KW-0540">Nuclease</keyword>
<evidence type="ECO:0000256" key="8">
    <source>
        <dbReference type="ARBA" id="ARBA00022842"/>
    </source>
</evidence>
<comment type="function">
    <text evidence="13">Endonuclease that resolves Holliday junction intermediates in genetic recombination. Cleaves mobile four-strand junctions by introducing symmetrical nicks in paired strands. Promotes annealing of linear ssDNA with homologous dsDNA. Required for DNA repair, homologous recombination and chromosome segregation.</text>
</comment>
<evidence type="ECO:0000256" key="6">
    <source>
        <dbReference type="ARBA" id="ARBA00022763"/>
    </source>
</evidence>
<evidence type="ECO:0000313" key="16">
    <source>
        <dbReference type="Proteomes" id="UP000070422"/>
    </source>
</evidence>
<dbReference type="SUPFAM" id="SSF52980">
    <property type="entry name" value="Restriction endonuclease-like"/>
    <property type="match status" value="1"/>
</dbReference>
<comment type="cofactor">
    <cofactor evidence="13">
        <name>Mg(2+)</name>
        <dbReference type="ChEBI" id="CHEBI:18420"/>
    </cofactor>
    <text evidence="13">Binds 1 Mg(2+) ion per subunit.</text>
</comment>
<evidence type="ECO:0000256" key="10">
    <source>
        <dbReference type="ARBA" id="ARBA00023204"/>
    </source>
</evidence>
<dbReference type="OrthoDB" id="9783592at2"/>
<keyword evidence="6 13" id="KW-0227">DNA damage</keyword>
<keyword evidence="2 13" id="KW-0963">Cytoplasm</keyword>
<dbReference type="Proteomes" id="UP000070422">
    <property type="component" value="Unassembled WGS sequence"/>
</dbReference>
<dbReference type="GO" id="GO:0008821">
    <property type="term" value="F:crossover junction DNA endonuclease activity"/>
    <property type="evidence" value="ECO:0007669"/>
    <property type="project" value="UniProtKB-EC"/>
</dbReference>
<dbReference type="PATRIC" id="fig|87541.4.peg.1274"/>
<dbReference type="Gene3D" id="3.40.1350.10">
    <property type="match status" value="1"/>
</dbReference>
<dbReference type="InterPro" id="IPR011335">
    <property type="entry name" value="Restrct_endonuc-II-like"/>
</dbReference>
<comment type="similarity">
    <text evidence="11 13">Belongs to the RecU family.</text>
</comment>
<keyword evidence="5 13" id="KW-0255">Endonuclease</keyword>
<name>A0A133XUA1_9LACT</name>
<dbReference type="GO" id="GO:0000287">
    <property type="term" value="F:magnesium ion binding"/>
    <property type="evidence" value="ECO:0007669"/>
    <property type="project" value="UniProtKB-UniRule"/>
</dbReference>
<keyword evidence="8 13" id="KW-0460">Magnesium</keyword>
<dbReference type="InterPro" id="IPR004612">
    <property type="entry name" value="Resolv_RecU"/>
</dbReference>
<gene>
    <name evidence="13" type="primary">recU</name>
    <name evidence="15" type="ORF">HMPREF3187_01290</name>
</gene>
<feature type="binding site" evidence="13">
    <location>
        <position position="86"/>
    </location>
    <ligand>
        <name>Mg(2+)</name>
        <dbReference type="ChEBI" id="CHEBI:18420"/>
    </ligand>
</feature>
<dbReference type="GO" id="GO:0006281">
    <property type="term" value="P:DNA repair"/>
    <property type="evidence" value="ECO:0007669"/>
    <property type="project" value="UniProtKB-UniRule"/>
</dbReference>
<feature type="binding site" evidence="13">
    <location>
        <position position="120"/>
    </location>
    <ligand>
        <name>Mg(2+)</name>
        <dbReference type="ChEBI" id="CHEBI:18420"/>
    </ligand>
</feature>
<dbReference type="GO" id="GO:0005737">
    <property type="term" value="C:cytoplasm"/>
    <property type="evidence" value="ECO:0007669"/>
    <property type="project" value="UniProtKB-SubCell"/>
</dbReference>
<reference evidence="15 16" key="1">
    <citation type="submission" date="2016-01" db="EMBL/GenBank/DDBJ databases">
        <authorList>
            <person name="Oliw E.H."/>
        </authorList>
    </citation>
    <scope>NUCLEOTIDE SEQUENCE [LARGE SCALE GENOMIC DNA]</scope>
    <source>
        <strain evidence="15 16">KA00635</strain>
    </source>
</reference>
<protein>
    <recommendedName>
        <fullName evidence="12 13">Holliday junction resolvase RecU</fullName>
        <ecNumber evidence="13 14">3.1.21.10</ecNumber>
    </recommendedName>
    <alternativeName>
        <fullName evidence="13">Recombination protein U homolog</fullName>
    </alternativeName>
</protein>
<dbReference type="GO" id="GO:0003676">
    <property type="term" value="F:nucleic acid binding"/>
    <property type="evidence" value="ECO:0007669"/>
    <property type="project" value="InterPro"/>
</dbReference>
<evidence type="ECO:0000256" key="4">
    <source>
        <dbReference type="ARBA" id="ARBA00022723"/>
    </source>
</evidence>
<sequence>MHYPNGKKYTAHTSSSLPLKVNQPVSTFANRGMNLEKLLNLSNQWYLDHHMAVVYKKPTPIQVVKVDYPKRSQAKITEAYYRQASTTDYNGVYKGYYIDFEAKQANLKTRFSLNNFHPHQIRHMGRCQEQGGITFAILHFTPLGETYLYPYDSLKEDWSAFENHQVASIPLKKIQKEGYLIPSCGFPALDYLSALDQYLQSFNHNSK</sequence>
<dbReference type="AlphaFoldDB" id="A0A133XUA1"/>
<keyword evidence="7 13" id="KW-0378">Hydrolase</keyword>
<keyword evidence="4 13" id="KW-0479">Metal-binding</keyword>
<dbReference type="PIRSF" id="PIRSF037785">
    <property type="entry name" value="RecU"/>
    <property type="match status" value="1"/>
</dbReference>
<feature type="binding site" evidence="13">
    <location>
        <position position="101"/>
    </location>
    <ligand>
        <name>Mg(2+)</name>
        <dbReference type="ChEBI" id="CHEBI:18420"/>
    </ligand>
</feature>
<evidence type="ECO:0000256" key="11">
    <source>
        <dbReference type="ARBA" id="ARBA00023447"/>
    </source>
</evidence>
<dbReference type="CDD" id="cd22354">
    <property type="entry name" value="RecU-like"/>
    <property type="match status" value="1"/>
</dbReference>
<evidence type="ECO:0000256" key="5">
    <source>
        <dbReference type="ARBA" id="ARBA00022759"/>
    </source>
</evidence>
<evidence type="ECO:0000256" key="2">
    <source>
        <dbReference type="ARBA" id="ARBA00022490"/>
    </source>
</evidence>
<dbReference type="EMBL" id="LSCQ01000074">
    <property type="protein sequence ID" value="KXB34522.1"/>
    <property type="molecule type" value="Genomic_DNA"/>
</dbReference>
<organism evidence="15 16">
    <name type="scientific">Aerococcus christensenii</name>
    <dbReference type="NCBI Taxonomy" id="87541"/>
    <lineage>
        <taxon>Bacteria</taxon>
        <taxon>Bacillati</taxon>
        <taxon>Bacillota</taxon>
        <taxon>Bacilli</taxon>
        <taxon>Lactobacillales</taxon>
        <taxon>Aerococcaceae</taxon>
        <taxon>Aerococcus</taxon>
    </lineage>
</organism>
<dbReference type="GO" id="GO:0006310">
    <property type="term" value="P:DNA recombination"/>
    <property type="evidence" value="ECO:0007669"/>
    <property type="project" value="UniProtKB-UniRule"/>
</dbReference>
<dbReference type="InterPro" id="IPR011856">
    <property type="entry name" value="tRNA_endonuc-like_dom_sf"/>
</dbReference>
<dbReference type="EC" id="3.1.21.10" evidence="13 14"/>
<dbReference type="RefSeq" id="WP_060937043.1">
    <property type="nucleotide sequence ID" value="NZ_JASOZP010000008.1"/>
</dbReference>
<dbReference type="GO" id="GO:0007059">
    <property type="term" value="P:chromosome segregation"/>
    <property type="evidence" value="ECO:0007669"/>
    <property type="project" value="UniProtKB-UniRule"/>
</dbReference>
<evidence type="ECO:0000313" key="15">
    <source>
        <dbReference type="EMBL" id="KXB34522.1"/>
    </source>
</evidence>
<comment type="caution">
    <text evidence="15">The sequence shown here is derived from an EMBL/GenBank/DDBJ whole genome shotgun (WGS) entry which is preliminary data.</text>
</comment>
<dbReference type="STRING" id="87541.AWM71_06180"/>
<dbReference type="HAMAP" id="MF_00130">
    <property type="entry name" value="RecU"/>
    <property type="match status" value="1"/>
</dbReference>
<comment type="catalytic activity">
    <reaction evidence="13">
        <text>Endonucleolytic cleavage at a junction such as a reciprocal single-stranded crossover between two homologous DNA duplexes (Holliday junction).</text>
        <dbReference type="EC" id="3.1.21.10"/>
    </reaction>
</comment>
<evidence type="ECO:0000256" key="1">
    <source>
        <dbReference type="ARBA" id="ARBA00004496"/>
    </source>
</evidence>
<evidence type="ECO:0000256" key="12">
    <source>
        <dbReference type="ARBA" id="ARBA00029523"/>
    </source>
</evidence>
<evidence type="ECO:0000256" key="9">
    <source>
        <dbReference type="ARBA" id="ARBA00023172"/>
    </source>
</evidence>
<evidence type="ECO:0000256" key="14">
    <source>
        <dbReference type="NCBIfam" id="TIGR00648"/>
    </source>
</evidence>
<keyword evidence="9 13" id="KW-0233">DNA recombination</keyword>
<keyword evidence="10 13" id="KW-0234">DNA repair</keyword>
<evidence type="ECO:0000256" key="7">
    <source>
        <dbReference type="ARBA" id="ARBA00022801"/>
    </source>
</evidence>
<dbReference type="NCBIfam" id="TIGR00648">
    <property type="entry name" value="recU"/>
    <property type="match status" value="1"/>
</dbReference>
<proteinExistence type="inferred from homology"/>
<dbReference type="NCBIfam" id="NF002584">
    <property type="entry name" value="PRK02234.1-5"/>
    <property type="match status" value="1"/>
</dbReference>
<evidence type="ECO:0000256" key="3">
    <source>
        <dbReference type="ARBA" id="ARBA00022722"/>
    </source>
</evidence>
<feature type="site" description="Transition state stabilizer" evidence="13">
    <location>
        <position position="103"/>
    </location>
</feature>